<name>A0A2P8FCR9_9BACT</name>
<dbReference type="Proteomes" id="UP000241964">
    <property type="component" value="Unassembled WGS sequence"/>
</dbReference>
<keyword evidence="2" id="KW-1185">Reference proteome</keyword>
<sequence>MKDPQSVKTRKSYDAVFKQEMITTLACGRSAKEISEAFGIAEKRSSAAGSLS</sequence>
<proteinExistence type="predicted"/>
<organism evidence="1 2">
    <name type="scientific">Dyadobacter jiangsuensis</name>
    <dbReference type="NCBI Taxonomy" id="1591085"/>
    <lineage>
        <taxon>Bacteria</taxon>
        <taxon>Pseudomonadati</taxon>
        <taxon>Bacteroidota</taxon>
        <taxon>Cytophagia</taxon>
        <taxon>Cytophagales</taxon>
        <taxon>Spirosomataceae</taxon>
        <taxon>Dyadobacter</taxon>
    </lineage>
</organism>
<protein>
    <recommendedName>
        <fullName evidence="3">Transposase</fullName>
    </recommendedName>
</protein>
<dbReference type="EMBL" id="PYAS01000026">
    <property type="protein sequence ID" value="PSL19519.1"/>
    <property type="molecule type" value="Genomic_DNA"/>
</dbReference>
<evidence type="ECO:0000313" key="2">
    <source>
        <dbReference type="Proteomes" id="UP000241964"/>
    </source>
</evidence>
<evidence type="ECO:0008006" key="3">
    <source>
        <dbReference type="Google" id="ProtNLM"/>
    </source>
</evidence>
<accession>A0A2P8FCR9</accession>
<dbReference type="AlphaFoldDB" id="A0A2P8FCR9"/>
<comment type="caution">
    <text evidence="1">The sequence shown here is derived from an EMBL/GenBank/DDBJ whole genome shotgun (WGS) entry which is preliminary data.</text>
</comment>
<gene>
    <name evidence="1" type="ORF">CLV60_12637</name>
</gene>
<evidence type="ECO:0000313" key="1">
    <source>
        <dbReference type="EMBL" id="PSL19519.1"/>
    </source>
</evidence>
<reference evidence="1 2" key="1">
    <citation type="submission" date="2018-03" db="EMBL/GenBank/DDBJ databases">
        <title>Genomic Encyclopedia of Archaeal and Bacterial Type Strains, Phase II (KMG-II): from individual species to whole genera.</title>
        <authorList>
            <person name="Goeker M."/>
        </authorList>
    </citation>
    <scope>NUCLEOTIDE SEQUENCE [LARGE SCALE GENOMIC DNA]</scope>
    <source>
        <strain evidence="1 2">DSM 29057</strain>
    </source>
</reference>
<dbReference type="RefSeq" id="WP_170118926.1">
    <property type="nucleotide sequence ID" value="NZ_PYAS01000026.1"/>
</dbReference>